<reference evidence="1" key="1">
    <citation type="submission" date="2019-08" db="EMBL/GenBank/DDBJ databases">
        <authorList>
            <person name="Kucharzyk K."/>
            <person name="Murdoch R.W."/>
            <person name="Higgins S."/>
            <person name="Loffler F."/>
        </authorList>
    </citation>
    <scope>NUCLEOTIDE SEQUENCE</scope>
</reference>
<dbReference type="EMBL" id="VSSQ01006968">
    <property type="protein sequence ID" value="MPM34422.1"/>
    <property type="molecule type" value="Genomic_DNA"/>
</dbReference>
<gene>
    <name evidence="1" type="ORF">SDC9_81005</name>
</gene>
<accession>A0A644Z120</accession>
<proteinExistence type="predicted"/>
<organism evidence="1">
    <name type="scientific">bioreactor metagenome</name>
    <dbReference type="NCBI Taxonomy" id="1076179"/>
    <lineage>
        <taxon>unclassified sequences</taxon>
        <taxon>metagenomes</taxon>
        <taxon>ecological metagenomes</taxon>
    </lineage>
</organism>
<name>A0A644Z120_9ZZZZ</name>
<protein>
    <submittedName>
        <fullName evidence="1">Uncharacterized protein</fullName>
    </submittedName>
</protein>
<dbReference type="AlphaFoldDB" id="A0A644Z120"/>
<comment type="caution">
    <text evidence="1">The sequence shown here is derived from an EMBL/GenBank/DDBJ whole genome shotgun (WGS) entry which is preliminary data.</text>
</comment>
<sequence length="144" mass="16871">MPIQIKQKNIFDNNTHLVIISNETGIFEAFSFVKAMLIIDFTPYLSLIYIFFEQTGCLLFEKELHILEKRFSGYLTVYKLHVDTLTYRDNLSLHEFIEAFINADISEDIKYKIFGSMDFSDNVCDLLFYLGAKTNMIDKIIIKK</sequence>
<evidence type="ECO:0000313" key="1">
    <source>
        <dbReference type="EMBL" id="MPM34422.1"/>
    </source>
</evidence>